<dbReference type="GO" id="GO:0003700">
    <property type="term" value="F:DNA-binding transcription factor activity"/>
    <property type="evidence" value="ECO:0007669"/>
    <property type="project" value="TreeGrafter"/>
</dbReference>
<protein>
    <submittedName>
        <fullName evidence="6">IclR family transcriptional regulator</fullName>
    </submittedName>
</protein>
<dbReference type="Pfam" id="PF01614">
    <property type="entry name" value="IclR_C"/>
    <property type="match status" value="1"/>
</dbReference>
<dbReference type="SUPFAM" id="SSF55781">
    <property type="entry name" value="GAF domain-like"/>
    <property type="match status" value="1"/>
</dbReference>
<dbReference type="PANTHER" id="PTHR30136:SF24">
    <property type="entry name" value="HTH-TYPE TRANSCRIPTIONAL REPRESSOR ALLR"/>
    <property type="match status" value="1"/>
</dbReference>
<dbReference type="GO" id="GO:0003677">
    <property type="term" value="F:DNA binding"/>
    <property type="evidence" value="ECO:0007669"/>
    <property type="project" value="UniProtKB-KW"/>
</dbReference>
<evidence type="ECO:0000259" key="4">
    <source>
        <dbReference type="PROSITE" id="PS51077"/>
    </source>
</evidence>
<keyword evidence="3" id="KW-0804">Transcription</keyword>
<dbReference type="PROSITE" id="PS51077">
    <property type="entry name" value="HTH_ICLR"/>
    <property type="match status" value="1"/>
</dbReference>
<dbReference type="InterPro" id="IPR029016">
    <property type="entry name" value="GAF-like_dom_sf"/>
</dbReference>
<dbReference type="SUPFAM" id="SSF46785">
    <property type="entry name" value="Winged helix' DNA-binding domain"/>
    <property type="match status" value="1"/>
</dbReference>
<evidence type="ECO:0000313" key="7">
    <source>
        <dbReference type="Proteomes" id="UP000317036"/>
    </source>
</evidence>
<evidence type="ECO:0000313" key="6">
    <source>
        <dbReference type="EMBL" id="TVY08034.1"/>
    </source>
</evidence>
<dbReference type="PANTHER" id="PTHR30136">
    <property type="entry name" value="HELIX-TURN-HELIX TRANSCRIPTIONAL REGULATOR, ICLR FAMILY"/>
    <property type="match status" value="1"/>
</dbReference>
<dbReference type="Pfam" id="PF09339">
    <property type="entry name" value="HTH_IclR"/>
    <property type="match status" value="1"/>
</dbReference>
<proteinExistence type="predicted"/>
<accession>A0A559K7D8</accession>
<evidence type="ECO:0000256" key="1">
    <source>
        <dbReference type="ARBA" id="ARBA00023015"/>
    </source>
</evidence>
<dbReference type="SMART" id="SM00346">
    <property type="entry name" value="HTH_ICLR"/>
    <property type="match status" value="1"/>
</dbReference>
<dbReference type="InterPro" id="IPR036390">
    <property type="entry name" value="WH_DNA-bd_sf"/>
</dbReference>
<dbReference type="PROSITE" id="PS51078">
    <property type="entry name" value="ICLR_ED"/>
    <property type="match status" value="1"/>
</dbReference>
<sequence length="294" mass="32677">MEDQDGGGRRKRGFTPDLTEGEIIMKETEEKQERYTIQSIDKALDLVELLAERGSLSLIELTELLNQPKSSTYRILLTLENRGVIARSDEDGKYCLGYKLLLVTKHLLERNNIRTAAFPEMKKLSDLFGDTVNLGVLLDGEIMYLEIIESIHALRMTDSVGSKSPFHATAMGKAITAYLSEQQLEQLMDQFGLPPFTPQTITSKVRFRQELEKVRSEGYAIDDQEIVEGARCVASPIFGMFGQVYGAISISGPMHRYTADKIPELSRHVAAAAAAVSLKLGHVLTPAADPNLQF</sequence>
<dbReference type="AlphaFoldDB" id="A0A559K7D8"/>
<dbReference type="Gene3D" id="1.10.10.10">
    <property type="entry name" value="Winged helix-like DNA-binding domain superfamily/Winged helix DNA-binding domain"/>
    <property type="match status" value="1"/>
</dbReference>
<dbReference type="OrthoDB" id="9791752at2"/>
<reference evidence="6 7" key="1">
    <citation type="submission" date="2019-07" db="EMBL/GenBank/DDBJ databases">
        <authorList>
            <person name="Kim J."/>
        </authorList>
    </citation>
    <scope>NUCLEOTIDE SEQUENCE [LARGE SCALE GENOMIC DNA]</scope>
    <source>
        <strain evidence="6 7">JC52</strain>
    </source>
</reference>
<dbReference type="Gene3D" id="3.30.450.40">
    <property type="match status" value="1"/>
</dbReference>
<gene>
    <name evidence="6" type="ORF">FPZ49_20755</name>
</gene>
<dbReference type="GO" id="GO:0045892">
    <property type="term" value="P:negative regulation of DNA-templated transcription"/>
    <property type="evidence" value="ECO:0007669"/>
    <property type="project" value="TreeGrafter"/>
</dbReference>
<feature type="domain" description="HTH iclR-type" evidence="4">
    <location>
        <begin position="37"/>
        <end position="98"/>
    </location>
</feature>
<keyword evidence="2" id="KW-0238">DNA-binding</keyword>
<dbReference type="InterPro" id="IPR005471">
    <property type="entry name" value="Tscrpt_reg_IclR_N"/>
</dbReference>
<keyword evidence="1" id="KW-0805">Transcription regulation</keyword>
<dbReference type="EMBL" id="VNJI01000028">
    <property type="protein sequence ID" value="TVY08034.1"/>
    <property type="molecule type" value="Genomic_DNA"/>
</dbReference>
<evidence type="ECO:0000256" key="3">
    <source>
        <dbReference type="ARBA" id="ARBA00023163"/>
    </source>
</evidence>
<name>A0A559K7D8_9BACL</name>
<keyword evidence="7" id="KW-1185">Reference proteome</keyword>
<dbReference type="Proteomes" id="UP000317036">
    <property type="component" value="Unassembled WGS sequence"/>
</dbReference>
<feature type="domain" description="IclR-ED" evidence="5">
    <location>
        <begin position="99"/>
        <end position="282"/>
    </location>
</feature>
<dbReference type="InterPro" id="IPR036388">
    <property type="entry name" value="WH-like_DNA-bd_sf"/>
</dbReference>
<dbReference type="InterPro" id="IPR014757">
    <property type="entry name" value="Tscrpt_reg_IclR_C"/>
</dbReference>
<dbReference type="InterPro" id="IPR050707">
    <property type="entry name" value="HTH_MetabolicPath_Reg"/>
</dbReference>
<organism evidence="6 7">
    <name type="scientific">Paenibacillus cremeus</name>
    <dbReference type="NCBI Taxonomy" id="2163881"/>
    <lineage>
        <taxon>Bacteria</taxon>
        <taxon>Bacillati</taxon>
        <taxon>Bacillota</taxon>
        <taxon>Bacilli</taxon>
        <taxon>Bacillales</taxon>
        <taxon>Paenibacillaceae</taxon>
        <taxon>Paenibacillus</taxon>
    </lineage>
</organism>
<evidence type="ECO:0000259" key="5">
    <source>
        <dbReference type="PROSITE" id="PS51078"/>
    </source>
</evidence>
<comment type="caution">
    <text evidence="6">The sequence shown here is derived from an EMBL/GenBank/DDBJ whole genome shotgun (WGS) entry which is preliminary data.</text>
</comment>
<evidence type="ECO:0000256" key="2">
    <source>
        <dbReference type="ARBA" id="ARBA00023125"/>
    </source>
</evidence>